<name>E9GVX9_DAPPU</name>
<dbReference type="EMBL" id="GL732569">
    <property type="protein sequence ID" value="EFX76254.1"/>
    <property type="molecule type" value="Genomic_DNA"/>
</dbReference>
<evidence type="ECO:0000256" key="1">
    <source>
        <dbReference type="SAM" id="MobiDB-lite"/>
    </source>
</evidence>
<accession>E9GVX9</accession>
<dbReference type="OrthoDB" id="6351423at2759"/>
<dbReference type="Proteomes" id="UP000000305">
    <property type="component" value="Unassembled WGS sequence"/>
</dbReference>
<sequence>MGTADDVSRRDNRHSRSLLTPPDSQSDSQPETTVALLPATLETTSSSSSSPGDVEDVDRMEFLRAYFYLEHQLRSSRPPPSTPAAISSSSSSNINGNEILEKDVIRQSVLSVLQHVELCAPKEQCDFSKCLDSLRVCVRLLDAHDKWSQPVRAKFIELSSSWLQSVDHGDSVLRHYALLEILADSDGMAVQLAGSLVKSIAESQQRMNEWEWDGTELIPRPVLAHFSSASYYFLLLEKTIPRMAPSDKSRFVTSLSHVEQRVHLNFPLFAASMMRLAHQLATS</sequence>
<dbReference type="HOGENOM" id="CLU_984364_0_0_1"/>
<organism evidence="2 3">
    <name type="scientific">Daphnia pulex</name>
    <name type="common">Water flea</name>
    <dbReference type="NCBI Taxonomy" id="6669"/>
    <lineage>
        <taxon>Eukaryota</taxon>
        <taxon>Metazoa</taxon>
        <taxon>Ecdysozoa</taxon>
        <taxon>Arthropoda</taxon>
        <taxon>Crustacea</taxon>
        <taxon>Branchiopoda</taxon>
        <taxon>Diplostraca</taxon>
        <taxon>Cladocera</taxon>
        <taxon>Anomopoda</taxon>
        <taxon>Daphniidae</taxon>
        <taxon>Daphnia</taxon>
    </lineage>
</organism>
<dbReference type="KEGG" id="dpx:DAPPUDRAFT_306231"/>
<protein>
    <submittedName>
        <fullName evidence="2">Uncharacterized protein</fullName>
    </submittedName>
</protein>
<feature type="compositionally biased region" description="Polar residues" evidence="1">
    <location>
        <begin position="22"/>
        <end position="32"/>
    </location>
</feature>
<dbReference type="AlphaFoldDB" id="E9GVX9"/>
<keyword evidence="3" id="KW-1185">Reference proteome</keyword>
<proteinExistence type="predicted"/>
<evidence type="ECO:0000313" key="2">
    <source>
        <dbReference type="EMBL" id="EFX76254.1"/>
    </source>
</evidence>
<evidence type="ECO:0000313" key="3">
    <source>
        <dbReference type="Proteomes" id="UP000000305"/>
    </source>
</evidence>
<gene>
    <name evidence="2" type="ORF">DAPPUDRAFT_306231</name>
</gene>
<dbReference type="InParanoid" id="E9GVX9"/>
<feature type="region of interest" description="Disordered" evidence="1">
    <location>
        <begin position="1"/>
        <end position="32"/>
    </location>
</feature>
<feature type="compositionally biased region" description="Basic and acidic residues" evidence="1">
    <location>
        <begin position="1"/>
        <end position="10"/>
    </location>
</feature>
<reference evidence="2 3" key="1">
    <citation type="journal article" date="2011" name="Science">
        <title>The ecoresponsive genome of Daphnia pulex.</title>
        <authorList>
            <person name="Colbourne J.K."/>
            <person name="Pfrender M.E."/>
            <person name="Gilbert D."/>
            <person name="Thomas W.K."/>
            <person name="Tucker A."/>
            <person name="Oakley T.H."/>
            <person name="Tokishita S."/>
            <person name="Aerts A."/>
            <person name="Arnold G.J."/>
            <person name="Basu M.K."/>
            <person name="Bauer D.J."/>
            <person name="Caceres C.E."/>
            <person name="Carmel L."/>
            <person name="Casola C."/>
            <person name="Choi J.H."/>
            <person name="Detter J.C."/>
            <person name="Dong Q."/>
            <person name="Dusheyko S."/>
            <person name="Eads B.D."/>
            <person name="Frohlich T."/>
            <person name="Geiler-Samerotte K.A."/>
            <person name="Gerlach D."/>
            <person name="Hatcher P."/>
            <person name="Jogdeo S."/>
            <person name="Krijgsveld J."/>
            <person name="Kriventseva E.V."/>
            <person name="Kultz D."/>
            <person name="Laforsch C."/>
            <person name="Lindquist E."/>
            <person name="Lopez J."/>
            <person name="Manak J.R."/>
            <person name="Muller J."/>
            <person name="Pangilinan J."/>
            <person name="Patwardhan R.P."/>
            <person name="Pitluck S."/>
            <person name="Pritham E.J."/>
            <person name="Rechtsteiner A."/>
            <person name="Rho M."/>
            <person name="Rogozin I.B."/>
            <person name="Sakarya O."/>
            <person name="Salamov A."/>
            <person name="Schaack S."/>
            <person name="Shapiro H."/>
            <person name="Shiga Y."/>
            <person name="Skalitzky C."/>
            <person name="Smith Z."/>
            <person name="Souvorov A."/>
            <person name="Sung W."/>
            <person name="Tang Z."/>
            <person name="Tsuchiya D."/>
            <person name="Tu H."/>
            <person name="Vos H."/>
            <person name="Wang M."/>
            <person name="Wolf Y.I."/>
            <person name="Yamagata H."/>
            <person name="Yamada T."/>
            <person name="Ye Y."/>
            <person name="Shaw J.R."/>
            <person name="Andrews J."/>
            <person name="Crease T.J."/>
            <person name="Tang H."/>
            <person name="Lucas S.M."/>
            <person name="Robertson H.M."/>
            <person name="Bork P."/>
            <person name="Koonin E.V."/>
            <person name="Zdobnov E.M."/>
            <person name="Grigoriev I.V."/>
            <person name="Lynch M."/>
            <person name="Boore J.L."/>
        </authorList>
    </citation>
    <scope>NUCLEOTIDE SEQUENCE [LARGE SCALE GENOMIC DNA]</scope>
</reference>